<reference evidence="2 3" key="1">
    <citation type="submission" date="2019-07" db="EMBL/GenBank/DDBJ databases">
        <title>De Novo Assembly of kiwifruit Actinidia rufa.</title>
        <authorList>
            <person name="Sugita-Konishi S."/>
            <person name="Sato K."/>
            <person name="Mori E."/>
            <person name="Abe Y."/>
            <person name="Kisaki G."/>
            <person name="Hamano K."/>
            <person name="Suezawa K."/>
            <person name="Otani M."/>
            <person name="Fukuda T."/>
            <person name="Manabe T."/>
            <person name="Gomi K."/>
            <person name="Tabuchi M."/>
            <person name="Akimitsu K."/>
            <person name="Kataoka I."/>
        </authorList>
    </citation>
    <scope>NUCLEOTIDE SEQUENCE [LARGE SCALE GENOMIC DNA]</scope>
    <source>
        <strain evidence="3">cv. Fuchu</strain>
    </source>
</reference>
<organism evidence="2 3">
    <name type="scientific">Actinidia rufa</name>
    <dbReference type="NCBI Taxonomy" id="165716"/>
    <lineage>
        <taxon>Eukaryota</taxon>
        <taxon>Viridiplantae</taxon>
        <taxon>Streptophyta</taxon>
        <taxon>Embryophyta</taxon>
        <taxon>Tracheophyta</taxon>
        <taxon>Spermatophyta</taxon>
        <taxon>Magnoliopsida</taxon>
        <taxon>eudicotyledons</taxon>
        <taxon>Gunneridae</taxon>
        <taxon>Pentapetalae</taxon>
        <taxon>asterids</taxon>
        <taxon>Ericales</taxon>
        <taxon>Actinidiaceae</taxon>
        <taxon>Actinidia</taxon>
    </lineage>
</organism>
<dbReference type="Proteomes" id="UP000585474">
    <property type="component" value="Unassembled WGS sequence"/>
</dbReference>
<feature type="region of interest" description="Disordered" evidence="1">
    <location>
        <begin position="1"/>
        <end position="51"/>
    </location>
</feature>
<dbReference type="OrthoDB" id="1742023at2759"/>
<accession>A0A7J0GYR3</accession>
<proteinExistence type="predicted"/>
<evidence type="ECO:0000313" key="3">
    <source>
        <dbReference type="Proteomes" id="UP000585474"/>
    </source>
</evidence>
<comment type="caution">
    <text evidence="2">The sequence shown here is derived from an EMBL/GenBank/DDBJ whole genome shotgun (WGS) entry which is preliminary data.</text>
</comment>
<evidence type="ECO:0000256" key="1">
    <source>
        <dbReference type="SAM" id="MobiDB-lite"/>
    </source>
</evidence>
<protein>
    <submittedName>
        <fullName evidence="2">Uncharacterized protein</fullName>
    </submittedName>
</protein>
<keyword evidence="3" id="KW-1185">Reference proteome</keyword>
<dbReference type="EMBL" id="BJWL01000025">
    <property type="protein sequence ID" value="GFZ15664.1"/>
    <property type="molecule type" value="Genomic_DNA"/>
</dbReference>
<gene>
    <name evidence="2" type="ORF">Acr_25g0000730</name>
</gene>
<evidence type="ECO:0000313" key="2">
    <source>
        <dbReference type="EMBL" id="GFZ15664.1"/>
    </source>
</evidence>
<sequence>MFLDRNAETRLQSQEMGGTSASSSTSSRKQRRIEQHSPPLSPYPSFHINQNQTLRTEAHPNAMKNIKNLPILLASLADTGNHITIEDNKLTLNRRSISTADF</sequence>
<name>A0A7J0GYR3_9ERIC</name>
<dbReference type="AlphaFoldDB" id="A0A7J0GYR3"/>